<dbReference type="InterPro" id="IPR036361">
    <property type="entry name" value="SAP_dom_sf"/>
</dbReference>
<feature type="region of interest" description="Disordered" evidence="2">
    <location>
        <begin position="113"/>
        <end position="289"/>
    </location>
</feature>
<dbReference type="Pfam" id="PF02037">
    <property type="entry name" value="SAP"/>
    <property type="match status" value="1"/>
</dbReference>
<dbReference type="SUPFAM" id="SSF68906">
    <property type="entry name" value="SAP domain"/>
    <property type="match status" value="1"/>
</dbReference>
<feature type="compositionally biased region" description="Basic and acidic residues" evidence="2">
    <location>
        <begin position="67"/>
        <end position="81"/>
    </location>
</feature>
<evidence type="ECO:0000313" key="6">
    <source>
        <dbReference type="Proteomes" id="UP000696485"/>
    </source>
</evidence>
<evidence type="ECO:0000259" key="4">
    <source>
        <dbReference type="PROSITE" id="PS50800"/>
    </source>
</evidence>
<sequence>MIDFDSLKVTELKAELTARGLSTKGLKKELVARLEEAYTAEELGSTATATEPDVAPKPTDNNDTDADMSKDEQSTKDEAEKISLVVDPVPEPMAAPAEMDIVIAPTPIAAPKHQTGSDVLNPVTGTPALSQEGLVDTTMTAPSKKRSLQEVDGEASLGTAGSGSRSEPSKKLRPLENRQDIIAAATASVEADARRRSAAPSPSPAPNSVAATARSTSTTSAVLEEDSNRGGSPTEERRTGAPERRIDARSLMEKQVKQAVMDRHHDGPTSEGSAPESPKASRDQAEANGSGNIKRALVITNFVRPLTVNQVKRMLAEFGEVEVLWMDNIRTHCYVTYKESASAQTAFEKLDGCVFPKETGKALHPLLMTSEMAAKFVEDAEAAQKAGQRPVIFSGAEPVPAIPATVVPSRRRSVAVAPEPAPPKPVILEEETDDVFKSSHMLQSPALQAKCNFKMTTAKPALYYKPAKEPLSVDEAAPTAPEVI</sequence>
<accession>A0A9P5VQI8</accession>
<dbReference type="Gene3D" id="3.30.70.330">
    <property type="match status" value="1"/>
</dbReference>
<feature type="compositionally biased region" description="Low complexity" evidence="2">
    <location>
        <begin position="206"/>
        <end position="222"/>
    </location>
</feature>
<feature type="compositionally biased region" description="Polar residues" evidence="2">
    <location>
        <begin position="114"/>
        <end position="129"/>
    </location>
</feature>
<dbReference type="GO" id="GO:0003723">
    <property type="term" value="F:RNA binding"/>
    <property type="evidence" value="ECO:0007669"/>
    <property type="project" value="UniProtKB-UniRule"/>
</dbReference>
<dbReference type="Gene3D" id="1.10.720.30">
    <property type="entry name" value="SAP domain"/>
    <property type="match status" value="1"/>
</dbReference>
<gene>
    <name evidence="5" type="ORF">BG006_006775</name>
</gene>
<protein>
    <recommendedName>
        <fullName evidence="7">SAP domain-containing protein</fullName>
    </recommendedName>
</protein>
<dbReference type="CDD" id="cd12432">
    <property type="entry name" value="RRM_ACINU"/>
    <property type="match status" value="1"/>
</dbReference>
<feature type="domain" description="RRM" evidence="3">
    <location>
        <begin position="295"/>
        <end position="363"/>
    </location>
</feature>
<dbReference type="InterPro" id="IPR035979">
    <property type="entry name" value="RBD_domain_sf"/>
</dbReference>
<organism evidence="5 6">
    <name type="scientific">Podila minutissima</name>
    <dbReference type="NCBI Taxonomy" id="64525"/>
    <lineage>
        <taxon>Eukaryota</taxon>
        <taxon>Fungi</taxon>
        <taxon>Fungi incertae sedis</taxon>
        <taxon>Mucoromycota</taxon>
        <taxon>Mortierellomycotina</taxon>
        <taxon>Mortierellomycetes</taxon>
        <taxon>Mortierellales</taxon>
        <taxon>Mortierellaceae</taxon>
        <taxon>Podila</taxon>
    </lineage>
</organism>
<comment type="caution">
    <text evidence="5">The sequence shown here is derived from an EMBL/GenBank/DDBJ whole genome shotgun (WGS) entry which is preliminary data.</text>
</comment>
<feature type="compositionally biased region" description="Basic and acidic residues" evidence="2">
    <location>
        <begin position="234"/>
        <end position="268"/>
    </location>
</feature>
<evidence type="ECO:0000313" key="5">
    <source>
        <dbReference type="EMBL" id="KAF9336960.1"/>
    </source>
</evidence>
<feature type="domain" description="SAP" evidence="4">
    <location>
        <begin position="4"/>
        <end position="38"/>
    </location>
</feature>
<dbReference type="Proteomes" id="UP000696485">
    <property type="component" value="Unassembled WGS sequence"/>
</dbReference>
<dbReference type="PROSITE" id="PS50102">
    <property type="entry name" value="RRM"/>
    <property type="match status" value="1"/>
</dbReference>
<dbReference type="EMBL" id="JAAAUY010000041">
    <property type="protein sequence ID" value="KAF9336960.1"/>
    <property type="molecule type" value="Genomic_DNA"/>
</dbReference>
<dbReference type="InterPro" id="IPR000504">
    <property type="entry name" value="RRM_dom"/>
</dbReference>
<dbReference type="PROSITE" id="PS50800">
    <property type="entry name" value="SAP"/>
    <property type="match status" value="1"/>
</dbReference>
<dbReference type="InterPro" id="IPR034257">
    <property type="entry name" value="Acinus_RRM"/>
</dbReference>
<dbReference type="InterPro" id="IPR003034">
    <property type="entry name" value="SAP_dom"/>
</dbReference>
<feature type="region of interest" description="Disordered" evidence="2">
    <location>
        <begin position="39"/>
        <end position="84"/>
    </location>
</feature>
<name>A0A9P5VQI8_9FUNG</name>
<dbReference type="SUPFAM" id="SSF54928">
    <property type="entry name" value="RNA-binding domain, RBD"/>
    <property type="match status" value="1"/>
</dbReference>
<dbReference type="PANTHER" id="PTHR47031:SF3">
    <property type="entry name" value="SAP DOMAIN-CONTAINING PROTEIN"/>
    <property type="match status" value="1"/>
</dbReference>
<dbReference type="Pfam" id="PF00076">
    <property type="entry name" value="RRM_1"/>
    <property type="match status" value="1"/>
</dbReference>
<dbReference type="PANTHER" id="PTHR47031">
    <property type="entry name" value="SAP DNA-BINDING DOMAIN-CONTAINING PROTEIN"/>
    <property type="match status" value="1"/>
</dbReference>
<keyword evidence="6" id="KW-1185">Reference proteome</keyword>
<proteinExistence type="predicted"/>
<evidence type="ECO:0000256" key="1">
    <source>
        <dbReference type="PROSITE-ProRule" id="PRU00176"/>
    </source>
</evidence>
<feature type="compositionally biased region" description="Basic and acidic residues" evidence="2">
    <location>
        <begin position="167"/>
        <end position="179"/>
    </location>
</feature>
<reference evidence="5" key="1">
    <citation type="journal article" date="2020" name="Fungal Divers.">
        <title>Resolving the Mortierellaceae phylogeny through synthesis of multi-gene phylogenetics and phylogenomics.</title>
        <authorList>
            <person name="Vandepol N."/>
            <person name="Liber J."/>
            <person name="Desiro A."/>
            <person name="Na H."/>
            <person name="Kennedy M."/>
            <person name="Barry K."/>
            <person name="Grigoriev I.V."/>
            <person name="Miller A.N."/>
            <person name="O'Donnell K."/>
            <person name="Stajich J.E."/>
            <person name="Bonito G."/>
        </authorList>
    </citation>
    <scope>NUCLEOTIDE SEQUENCE</scope>
    <source>
        <strain evidence="5">NVP1</strain>
    </source>
</reference>
<evidence type="ECO:0000259" key="3">
    <source>
        <dbReference type="PROSITE" id="PS50102"/>
    </source>
</evidence>
<evidence type="ECO:0008006" key="7">
    <source>
        <dbReference type="Google" id="ProtNLM"/>
    </source>
</evidence>
<dbReference type="AlphaFoldDB" id="A0A9P5VQI8"/>
<keyword evidence="1" id="KW-0694">RNA-binding</keyword>
<evidence type="ECO:0000256" key="2">
    <source>
        <dbReference type="SAM" id="MobiDB-lite"/>
    </source>
</evidence>
<dbReference type="SMART" id="SM00513">
    <property type="entry name" value="SAP"/>
    <property type="match status" value="1"/>
</dbReference>
<dbReference type="InterPro" id="IPR012677">
    <property type="entry name" value="Nucleotide-bd_a/b_plait_sf"/>
</dbReference>